<evidence type="ECO:0008006" key="3">
    <source>
        <dbReference type="Google" id="ProtNLM"/>
    </source>
</evidence>
<keyword evidence="2" id="KW-1185">Reference proteome</keyword>
<comment type="caution">
    <text evidence="1">The sequence shown here is derived from an EMBL/GenBank/DDBJ whole genome shotgun (WGS) entry which is preliminary data.</text>
</comment>
<sequence>MSKKIILLLLTVSFFYSCSTRKTSKVDNPLYEVLVVNNDGGANIKFFEILTEPKEIVMLQSDETLKKKIKAKDVAESNFVIINSGPTKESYNRVSIQKVIEKPTEIEVYIKDTQKNIDINLTDENTKYPYTIVKINSKKPIVFK</sequence>
<protein>
    <recommendedName>
        <fullName evidence="3">Protease stability complex PrcB-like protein</fullName>
    </recommendedName>
</protein>
<dbReference type="AlphaFoldDB" id="A0A4R6QFQ1"/>
<name>A0A4R6QFQ1_9FLAO</name>
<dbReference type="PROSITE" id="PS51257">
    <property type="entry name" value="PROKAR_LIPOPROTEIN"/>
    <property type="match status" value="1"/>
</dbReference>
<evidence type="ECO:0000313" key="2">
    <source>
        <dbReference type="Proteomes" id="UP000295260"/>
    </source>
</evidence>
<dbReference type="RefSeq" id="WP_133531809.1">
    <property type="nucleotide sequence ID" value="NZ_SNXR01000011.1"/>
</dbReference>
<accession>A0A4R6QFQ1</accession>
<gene>
    <name evidence="1" type="ORF">BC748_0446</name>
</gene>
<proteinExistence type="predicted"/>
<dbReference type="EMBL" id="SNXR01000011">
    <property type="protein sequence ID" value="TDP60846.1"/>
    <property type="molecule type" value="Genomic_DNA"/>
</dbReference>
<evidence type="ECO:0000313" key="1">
    <source>
        <dbReference type="EMBL" id="TDP60846.1"/>
    </source>
</evidence>
<reference evidence="1 2" key="1">
    <citation type="submission" date="2019-03" db="EMBL/GenBank/DDBJ databases">
        <title>Genomic Encyclopedia of Archaeal and Bacterial Type Strains, Phase II (KMG-II): from individual species to whole genera.</title>
        <authorList>
            <person name="Goeker M."/>
        </authorList>
    </citation>
    <scope>NUCLEOTIDE SEQUENCE [LARGE SCALE GENOMIC DNA]</scope>
    <source>
        <strain evidence="1 2">DSM 25687</strain>
    </source>
</reference>
<dbReference type="Proteomes" id="UP000295260">
    <property type="component" value="Unassembled WGS sequence"/>
</dbReference>
<organism evidence="1 2">
    <name type="scientific">Flavobacterium dankookense</name>
    <dbReference type="NCBI Taxonomy" id="706186"/>
    <lineage>
        <taxon>Bacteria</taxon>
        <taxon>Pseudomonadati</taxon>
        <taxon>Bacteroidota</taxon>
        <taxon>Flavobacteriia</taxon>
        <taxon>Flavobacteriales</taxon>
        <taxon>Flavobacteriaceae</taxon>
        <taxon>Flavobacterium</taxon>
    </lineage>
</organism>
<dbReference type="OrthoDB" id="1377159at2"/>